<feature type="compositionally biased region" description="Basic and acidic residues" evidence="13">
    <location>
        <begin position="579"/>
        <end position="618"/>
    </location>
</feature>
<keyword evidence="9 12" id="KW-0067">ATP-binding</keyword>
<comment type="similarity">
    <text evidence="2">Belongs to the protein kinase superfamily. CAMK Ser/Thr protein kinase family. NIM1 subfamily.</text>
</comment>
<feature type="binding site" evidence="12">
    <location>
        <position position="49"/>
    </location>
    <ligand>
        <name>ATP</name>
        <dbReference type="ChEBI" id="CHEBI:30616"/>
    </ligand>
</feature>
<evidence type="ECO:0000313" key="15">
    <source>
        <dbReference type="EMBL" id="CAQ43350.1"/>
    </source>
</evidence>
<evidence type="ECO:0000256" key="10">
    <source>
        <dbReference type="ARBA" id="ARBA00047899"/>
    </source>
</evidence>
<dbReference type="Gene3D" id="1.10.510.10">
    <property type="entry name" value="Transferase(Phosphotransferase) domain 1"/>
    <property type="match status" value="1"/>
</dbReference>
<dbReference type="InterPro" id="IPR000719">
    <property type="entry name" value="Prot_kinase_dom"/>
</dbReference>
<dbReference type="PANTHER" id="PTHR24346:SF110">
    <property type="entry name" value="NON-SPECIFIC SERINE_THREONINE PROTEIN KINASE"/>
    <property type="match status" value="1"/>
</dbReference>
<feature type="compositionally biased region" description="Basic and acidic residues" evidence="13">
    <location>
        <begin position="739"/>
        <end position="752"/>
    </location>
</feature>
<feature type="region of interest" description="Disordered" evidence="13">
    <location>
        <begin position="856"/>
        <end position="896"/>
    </location>
</feature>
<dbReference type="GO" id="GO:0005940">
    <property type="term" value="C:septin ring"/>
    <property type="evidence" value="ECO:0007669"/>
    <property type="project" value="UniProtKB-ARBA"/>
</dbReference>
<dbReference type="InterPro" id="IPR011009">
    <property type="entry name" value="Kinase-like_dom_sf"/>
</dbReference>
<keyword evidence="6" id="KW-0808">Transferase</keyword>
<protein>
    <recommendedName>
        <fullName evidence="3">non-specific serine/threonine protein kinase</fullName>
        <ecNumber evidence="3">2.7.11.1</ecNumber>
    </recommendedName>
</protein>
<evidence type="ECO:0000256" key="4">
    <source>
        <dbReference type="ARBA" id="ARBA00022527"/>
    </source>
</evidence>
<accession>B2G441</accession>
<dbReference type="InterPro" id="IPR031850">
    <property type="entry name" value="Fungal_KA1_dom"/>
</dbReference>
<evidence type="ECO:0000256" key="9">
    <source>
        <dbReference type="ARBA" id="ARBA00022840"/>
    </source>
</evidence>
<evidence type="ECO:0000256" key="8">
    <source>
        <dbReference type="ARBA" id="ARBA00022777"/>
    </source>
</evidence>
<dbReference type="GO" id="GO:0005524">
    <property type="term" value="F:ATP binding"/>
    <property type="evidence" value="ECO:0007669"/>
    <property type="project" value="UniProtKB-UniRule"/>
</dbReference>
<evidence type="ECO:0000256" key="13">
    <source>
        <dbReference type="SAM" id="MobiDB-lite"/>
    </source>
</evidence>
<dbReference type="PANTHER" id="PTHR24346">
    <property type="entry name" value="MAP/MICROTUBULE AFFINITY-REGULATING KINASE"/>
    <property type="match status" value="1"/>
</dbReference>
<dbReference type="InterPro" id="IPR043024">
    <property type="entry name" value="KA1_sf_fungal"/>
</dbReference>
<reference evidence="15" key="1">
    <citation type="submission" date="2008-02" db="EMBL/GenBank/DDBJ databases">
        <title>Zygosaccharomyces rouxii homologs of Saccharomyces cerevisiae chromosome III.</title>
        <authorList>
            <person name="Gordon J.L."/>
            <person name="Wolfe K.H."/>
        </authorList>
    </citation>
    <scope>NUCLEOTIDE SEQUENCE</scope>
    <source>
        <strain evidence="15">CBS 732</strain>
    </source>
</reference>
<evidence type="ECO:0000256" key="7">
    <source>
        <dbReference type="ARBA" id="ARBA00022741"/>
    </source>
</evidence>
<reference evidence="16 17" key="2">
    <citation type="submission" date="2016-08" db="EMBL/GenBank/DDBJ databases">
        <title>Draft genome sequence of allopolyploid Zygosaccharomyces rouxii.</title>
        <authorList>
            <person name="Watanabe J."/>
            <person name="Uehara K."/>
            <person name="Mogi Y."/>
            <person name="Tsukioka Y."/>
        </authorList>
    </citation>
    <scope>NUCLEOTIDE SEQUENCE [LARGE SCALE GENOMIC DNA]</scope>
    <source>
        <strain evidence="16 17">NBRC 110957</strain>
    </source>
</reference>
<dbReference type="PROSITE" id="PS00108">
    <property type="entry name" value="PROTEIN_KINASE_ST"/>
    <property type="match status" value="1"/>
</dbReference>
<feature type="compositionally biased region" description="Low complexity" evidence="13">
    <location>
        <begin position="426"/>
        <end position="443"/>
    </location>
</feature>
<dbReference type="Pfam" id="PF16797">
    <property type="entry name" value="Fungal_KA1"/>
    <property type="match status" value="1"/>
</dbReference>
<dbReference type="SUPFAM" id="SSF56112">
    <property type="entry name" value="Protein kinase-like (PK-like)"/>
    <property type="match status" value="1"/>
</dbReference>
<dbReference type="GO" id="GO:0032161">
    <property type="term" value="C:cleavage apparatus septin structure"/>
    <property type="evidence" value="ECO:0007669"/>
    <property type="project" value="UniProtKB-ARBA"/>
</dbReference>
<evidence type="ECO:0000256" key="5">
    <source>
        <dbReference type="ARBA" id="ARBA00022553"/>
    </source>
</evidence>
<evidence type="ECO:0000256" key="6">
    <source>
        <dbReference type="ARBA" id="ARBA00022679"/>
    </source>
</evidence>
<feature type="compositionally biased region" description="Polar residues" evidence="13">
    <location>
        <begin position="384"/>
        <end position="397"/>
    </location>
</feature>
<evidence type="ECO:0000313" key="16">
    <source>
        <dbReference type="EMBL" id="GAV50526.1"/>
    </source>
</evidence>
<dbReference type="PROSITE" id="PS00107">
    <property type="entry name" value="PROTEIN_KINASE_ATP"/>
    <property type="match status" value="1"/>
</dbReference>
<dbReference type="EC" id="2.7.11.1" evidence="3"/>
<feature type="domain" description="Protein kinase" evidence="14">
    <location>
        <begin position="20"/>
        <end position="290"/>
    </location>
</feature>
<keyword evidence="4" id="KW-0723">Serine/threonine-protein kinase</keyword>
<dbReference type="InterPro" id="IPR017441">
    <property type="entry name" value="Protein_kinase_ATP_BS"/>
</dbReference>
<dbReference type="EMBL" id="BDGX01000023">
    <property type="protein sequence ID" value="GAV50526.1"/>
    <property type="molecule type" value="Genomic_DNA"/>
</dbReference>
<dbReference type="GO" id="GO:0000399">
    <property type="term" value="C:cellular bud neck septin structure"/>
    <property type="evidence" value="ECO:0007669"/>
    <property type="project" value="UniProtKB-ARBA"/>
</dbReference>
<feature type="compositionally biased region" description="Polar residues" evidence="13">
    <location>
        <begin position="448"/>
        <end position="472"/>
    </location>
</feature>
<dbReference type="CDD" id="cd12194">
    <property type="entry name" value="Kcc4p_like_C"/>
    <property type="match status" value="1"/>
</dbReference>
<dbReference type="OMA" id="DWEYMDK"/>
<evidence type="ECO:0000256" key="12">
    <source>
        <dbReference type="PROSITE-ProRule" id="PRU10141"/>
    </source>
</evidence>
<keyword evidence="8 15" id="KW-0418">Kinase</keyword>
<comment type="catalytic activity">
    <reaction evidence="11">
        <text>L-seryl-[protein] + ATP = O-phospho-L-seryl-[protein] + ADP + H(+)</text>
        <dbReference type="Rhea" id="RHEA:17989"/>
        <dbReference type="Rhea" id="RHEA-COMP:9863"/>
        <dbReference type="Rhea" id="RHEA-COMP:11604"/>
        <dbReference type="ChEBI" id="CHEBI:15378"/>
        <dbReference type="ChEBI" id="CHEBI:29999"/>
        <dbReference type="ChEBI" id="CHEBI:30616"/>
        <dbReference type="ChEBI" id="CHEBI:83421"/>
        <dbReference type="ChEBI" id="CHEBI:456216"/>
        <dbReference type="EC" id="2.7.11.1"/>
    </reaction>
</comment>
<dbReference type="SMART" id="SM00220">
    <property type="entry name" value="S_TKc"/>
    <property type="match status" value="1"/>
</dbReference>
<name>B2G441_ZYGRO</name>
<keyword evidence="7 12" id="KW-0547">Nucleotide-binding</keyword>
<evidence type="ECO:0000256" key="2">
    <source>
        <dbReference type="ARBA" id="ARBA00010791"/>
    </source>
</evidence>
<evidence type="ECO:0000256" key="3">
    <source>
        <dbReference type="ARBA" id="ARBA00012513"/>
    </source>
</evidence>
<feature type="region of interest" description="Disordered" evidence="13">
    <location>
        <begin position="909"/>
        <end position="1063"/>
    </location>
</feature>
<proteinExistence type="inferred from homology"/>
<keyword evidence="5" id="KW-0597">Phosphoprotein</keyword>
<gene>
    <name evidence="15" type="primary">Zr_KCC4 and Zr_GIN4</name>
    <name evidence="15" type="ORF">Zrou_1p56</name>
    <name evidence="16" type="ORF">ZYGR_0W00520</name>
</gene>
<feature type="region of interest" description="Disordered" evidence="13">
    <location>
        <begin position="579"/>
        <end position="660"/>
    </location>
</feature>
<dbReference type="GO" id="GO:0004674">
    <property type="term" value="F:protein serine/threonine kinase activity"/>
    <property type="evidence" value="ECO:0007669"/>
    <property type="project" value="UniProtKB-KW"/>
</dbReference>
<organism evidence="15">
    <name type="scientific">Zygosaccharomyces rouxii</name>
    <dbReference type="NCBI Taxonomy" id="4956"/>
    <lineage>
        <taxon>Eukaryota</taxon>
        <taxon>Fungi</taxon>
        <taxon>Dikarya</taxon>
        <taxon>Ascomycota</taxon>
        <taxon>Saccharomycotina</taxon>
        <taxon>Saccharomycetes</taxon>
        <taxon>Saccharomycetales</taxon>
        <taxon>Saccharomycetaceae</taxon>
        <taxon>Zygosaccharomyces</taxon>
    </lineage>
</organism>
<comment type="catalytic activity">
    <reaction evidence="10">
        <text>L-threonyl-[protein] + ATP = O-phospho-L-threonyl-[protein] + ADP + H(+)</text>
        <dbReference type="Rhea" id="RHEA:46608"/>
        <dbReference type="Rhea" id="RHEA-COMP:11060"/>
        <dbReference type="Rhea" id="RHEA-COMP:11605"/>
        <dbReference type="ChEBI" id="CHEBI:15378"/>
        <dbReference type="ChEBI" id="CHEBI:30013"/>
        <dbReference type="ChEBI" id="CHEBI:30616"/>
        <dbReference type="ChEBI" id="CHEBI:61977"/>
        <dbReference type="ChEBI" id="CHEBI:456216"/>
        <dbReference type="EC" id="2.7.11.1"/>
    </reaction>
</comment>
<evidence type="ECO:0000256" key="11">
    <source>
        <dbReference type="ARBA" id="ARBA00048679"/>
    </source>
</evidence>
<dbReference type="Proteomes" id="UP000187013">
    <property type="component" value="Unassembled WGS sequence"/>
</dbReference>
<dbReference type="eggNOG" id="KOG0588">
    <property type="taxonomic scope" value="Eukaryota"/>
</dbReference>
<dbReference type="AlphaFoldDB" id="B2G441"/>
<sequence>MSGMNKRSAPTVRGDKVGPWKLGETLGFGSTGKVQLACNEITQQSAAVKEISKAIFSAKTAPGNSSIAASTPDPLPYGIEREIIIMKLLNHPNVLRLYDVWETNPSLYMVLEYAEKGELFNLLVENGPLPENEAVCFFRQIIIGVSYCHALGIVHRDLKPENLLLDHDLNIKIADFGMAALETEDKLLETSCGSPHYAAPEIVSGIPYHGFASDIWSCGVIFFALLTGRLPFDEEDGNIRNLLLKVQSGKFEMPDDDEISPEAQDLLAKILTVDPECRIKPREILKHPLLQKYPNVSDNKSIRNLPREDTYLHPLSDSGSSEVDQNILQNLVVLWHGRPAGEIAAKLKDPGANAEKTLYALLARFKNDTEREAARQKQIKKRSSLNGTGAGVNNNHVSPKKRNRASTINASSSHKRPVSLIKLSGSSNSNSNSNPSSTSTTPPKRMSVNLSSNKRLSTVKTQGNGGSPTPASRSKRVSIIESDKNGGAPPVPIDMLKDYNKTPNSKRLSRASVRLSFKPTNKRGSVTTKLISTYAKLSEEDDWEYIEKETKRTSSDFATLIDEIFEHEKFEQIRKEKAELERRVKETKEREERERKEREEKELNEKLENDARQKREMEAQEAQGDDGTDTESDVHSNNQAPNGVRSVSAPLERKKRDSMVNVQSDIEEIFGQRTMSLQTRPVSRLDPGLFYAEESNEPEAGDTEEEKKLRTQKNILETIRRSKFLGSSFDIGKELQNEELKKKASQPHRDRTVSQTNEPYDTRVLPTQAVATAPLRDQEPRKISEISVPQFTRKSRFFSDSNKRLSVLSMYSTKHSYNNLSNLLNDSDASDGRLNSAAEYSDVKGKKEPEFQFEAVREASDEDNGISRLSNNDERLRNVSGTSGGSGVPHDNLSSKHNMKLNFADRFSADEPTAGSSNSSSASKNVKLPTLPPLDGTSEANGLGIYQSSSESFRDIVEPTPKSKLQDNSSNPEQEVEEEVAGREGSVKHSAIDTASKERSKRTDRIDAKKPSSFQENLASAGASKGPPLNDSMPKRRNEDPRNGSTAAKGENGRAPLKDITTNSDKKRNVSFFRKFSKSNEKDTTGFDGEINTTVSAKQLFLGLQNLLHGWTQYGLKDVRSHPEKMTLTGKLTSENILSLRSTLFEMVVWSRGKVSVVGFRKKSGSSKAMRRLVSEVEKVLLKEGVISK</sequence>
<dbReference type="Pfam" id="PF00069">
    <property type="entry name" value="Pkinase"/>
    <property type="match status" value="1"/>
</dbReference>
<dbReference type="InterPro" id="IPR008271">
    <property type="entry name" value="Ser/Thr_kinase_AS"/>
</dbReference>
<feature type="compositionally biased region" description="Basic and acidic residues" evidence="13">
    <location>
        <begin position="1033"/>
        <end position="1042"/>
    </location>
</feature>
<feature type="region of interest" description="Disordered" evidence="13">
    <location>
        <begin position="739"/>
        <end position="778"/>
    </location>
</feature>
<dbReference type="KEGG" id="zro:ZYRO0F17402g"/>
<dbReference type="EMBL" id="AM989980">
    <property type="protein sequence ID" value="CAQ43350.1"/>
    <property type="molecule type" value="Genomic_DNA"/>
</dbReference>
<evidence type="ECO:0000256" key="1">
    <source>
        <dbReference type="ARBA" id="ARBA00004266"/>
    </source>
</evidence>
<evidence type="ECO:0000259" key="14">
    <source>
        <dbReference type="PROSITE" id="PS50011"/>
    </source>
</evidence>
<dbReference type="OrthoDB" id="504170at2759"/>
<feature type="compositionally biased region" description="Basic and acidic residues" evidence="13">
    <location>
        <begin position="980"/>
        <end position="1010"/>
    </location>
</feature>
<dbReference type="Gene3D" id="3.30.310.220">
    <property type="entry name" value="Fungal kinase associated-1 domain"/>
    <property type="match status" value="1"/>
</dbReference>
<dbReference type="PROSITE" id="PS50011">
    <property type="entry name" value="PROTEIN_KINASE_DOM"/>
    <property type="match status" value="1"/>
</dbReference>
<feature type="region of interest" description="Disordered" evidence="13">
    <location>
        <begin position="372"/>
        <end position="508"/>
    </location>
</feature>
<dbReference type="GO" id="GO:0044879">
    <property type="term" value="P:mitotic morphogenesis checkpoint signaling"/>
    <property type="evidence" value="ECO:0007669"/>
    <property type="project" value="UniProtKB-ARBA"/>
</dbReference>
<comment type="subcellular location">
    <subcellularLocation>
        <location evidence="1">Bud neck</location>
    </subcellularLocation>
</comment>
<dbReference type="FunFam" id="1.10.510.10:FF:000394">
    <property type="entry name" value="Serine/threonine-protein kinase HSL1"/>
    <property type="match status" value="1"/>
</dbReference>
<evidence type="ECO:0000313" key="17">
    <source>
        <dbReference type="Proteomes" id="UP000187013"/>
    </source>
</evidence>